<keyword evidence="2" id="KW-0378">Hydrolase</keyword>
<dbReference type="AlphaFoldDB" id="A0A846WQL4"/>
<dbReference type="EMBL" id="JAAXPC010000009">
    <property type="protein sequence ID" value="NKY03286.1"/>
    <property type="molecule type" value="Genomic_DNA"/>
</dbReference>
<evidence type="ECO:0000259" key="5">
    <source>
        <dbReference type="Pfam" id="PF00149"/>
    </source>
</evidence>
<organism evidence="6 7">
    <name type="scientific">Gordonia polyisoprenivorans</name>
    <dbReference type="NCBI Taxonomy" id="84595"/>
    <lineage>
        <taxon>Bacteria</taxon>
        <taxon>Bacillati</taxon>
        <taxon>Actinomycetota</taxon>
        <taxon>Actinomycetes</taxon>
        <taxon>Mycobacteriales</taxon>
        <taxon>Gordoniaceae</taxon>
        <taxon>Gordonia</taxon>
    </lineage>
</organism>
<dbReference type="InterPro" id="IPR004843">
    <property type="entry name" value="Calcineurin-like_PHP"/>
</dbReference>
<evidence type="ECO:0000313" key="7">
    <source>
        <dbReference type="Proteomes" id="UP000563898"/>
    </source>
</evidence>
<comment type="caution">
    <text evidence="6">The sequence shown here is derived from an EMBL/GenBank/DDBJ whole genome shotgun (WGS) entry which is preliminary data.</text>
</comment>
<dbReference type="PANTHER" id="PTHR42988:SF2">
    <property type="entry name" value="CYCLIC NUCLEOTIDE PHOSPHODIESTERASE CBUA0032-RELATED"/>
    <property type="match status" value="1"/>
</dbReference>
<evidence type="ECO:0000256" key="3">
    <source>
        <dbReference type="ARBA" id="ARBA00023004"/>
    </source>
</evidence>
<evidence type="ECO:0000256" key="2">
    <source>
        <dbReference type="ARBA" id="ARBA00022801"/>
    </source>
</evidence>
<reference evidence="6 7" key="1">
    <citation type="submission" date="2020-04" db="EMBL/GenBank/DDBJ databases">
        <title>MicrobeNet Type strains.</title>
        <authorList>
            <person name="Nicholson A.C."/>
        </authorList>
    </citation>
    <scope>NUCLEOTIDE SEQUENCE [LARGE SCALE GENOMIC DNA]</scope>
    <source>
        <strain evidence="6 7">ATCC BAA-14</strain>
    </source>
</reference>
<evidence type="ECO:0000313" key="6">
    <source>
        <dbReference type="EMBL" id="NKY03286.1"/>
    </source>
</evidence>
<dbReference type="SUPFAM" id="SSF56300">
    <property type="entry name" value="Metallo-dependent phosphatases"/>
    <property type="match status" value="1"/>
</dbReference>
<dbReference type="Gene3D" id="3.60.21.10">
    <property type="match status" value="1"/>
</dbReference>
<sequence length="286" mass="30587">MTPDCTIVHLTDTHIVAPGCLVRDVVDTADNLRTVLDRIIATGRTVDVLLLTGDLTDNGDPLAYRRLREIVEPAAATLDAQIIYALGNHDSHSAFRTELVPEPSSSDPSGPSFDTVADLANVRVITMDSTLPGRHDGGLSADQLSWLAAQLATPSRSGTTVLAMHHPPLRSAIDPVDALRLRDPEDLAEVIAGSEVRMILCGHAHLTGTGALAGVPIWIGPAMSYRIDPFAPLGRHRGWVGYGFTRVDVLDGSVVATAVEETPTTAVYDTDEEQTLATLRELAHEV</sequence>
<dbReference type="InterPro" id="IPR029052">
    <property type="entry name" value="Metallo-depent_PP-like"/>
</dbReference>
<dbReference type="GO" id="GO:0046872">
    <property type="term" value="F:metal ion binding"/>
    <property type="evidence" value="ECO:0007669"/>
    <property type="project" value="UniProtKB-KW"/>
</dbReference>
<name>A0A846WQL4_9ACTN</name>
<keyword evidence="3" id="KW-0408">Iron</keyword>
<comment type="similarity">
    <text evidence="4">Belongs to the cyclic nucleotide phosphodiesterase class-III family.</text>
</comment>
<dbReference type="Pfam" id="PF00149">
    <property type="entry name" value="Metallophos"/>
    <property type="match status" value="1"/>
</dbReference>
<dbReference type="RefSeq" id="WP_006368360.1">
    <property type="nucleotide sequence ID" value="NZ_CP116236.1"/>
</dbReference>
<evidence type="ECO:0000256" key="1">
    <source>
        <dbReference type="ARBA" id="ARBA00022723"/>
    </source>
</evidence>
<gene>
    <name evidence="6" type="ORF">HGA05_17085</name>
</gene>
<keyword evidence="1" id="KW-0479">Metal-binding</keyword>
<dbReference type="InterPro" id="IPR050884">
    <property type="entry name" value="CNP_phosphodiesterase-III"/>
</dbReference>
<proteinExistence type="inferred from homology"/>
<evidence type="ECO:0000256" key="4">
    <source>
        <dbReference type="ARBA" id="ARBA00025742"/>
    </source>
</evidence>
<dbReference type="PANTHER" id="PTHR42988">
    <property type="entry name" value="PHOSPHOHYDROLASE"/>
    <property type="match status" value="1"/>
</dbReference>
<protein>
    <submittedName>
        <fullName evidence="6">Metallophosphatase</fullName>
    </submittedName>
</protein>
<dbReference type="Proteomes" id="UP000563898">
    <property type="component" value="Unassembled WGS sequence"/>
</dbReference>
<dbReference type="GO" id="GO:0016787">
    <property type="term" value="F:hydrolase activity"/>
    <property type="evidence" value="ECO:0007669"/>
    <property type="project" value="UniProtKB-KW"/>
</dbReference>
<feature type="domain" description="Calcineurin-like phosphoesterase" evidence="5">
    <location>
        <begin position="6"/>
        <end position="205"/>
    </location>
</feature>
<accession>A0A846WQL4</accession>